<proteinExistence type="predicted"/>
<gene>
    <name evidence="1" type="ORF">CLO192961_LOCUS462756</name>
</gene>
<comment type="caution">
    <text evidence="1">The sequence shown here is derived from an EMBL/GenBank/DDBJ whole genome shotgun (WGS) entry which is preliminary data.</text>
</comment>
<dbReference type="Proteomes" id="UP000766486">
    <property type="component" value="Unassembled WGS sequence"/>
</dbReference>
<name>A0ABY6V0S6_BIOOC</name>
<evidence type="ECO:0000313" key="1">
    <source>
        <dbReference type="EMBL" id="VUC36989.1"/>
    </source>
</evidence>
<organism evidence="1 2">
    <name type="scientific">Bionectria ochroleuca</name>
    <name type="common">Gliocladium roseum</name>
    <dbReference type="NCBI Taxonomy" id="29856"/>
    <lineage>
        <taxon>Eukaryota</taxon>
        <taxon>Fungi</taxon>
        <taxon>Dikarya</taxon>
        <taxon>Ascomycota</taxon>
        <taxon>Pezizomycotina</taxon>
        <taxon>Sordariomycetes</taxon>
        <taxon>Hypocreomycetidae</taxon>
        <taxon>Hypocreales</taxon>
        <taxon>Bionectriaceae</taxon>
        <taxon>Clonostachys</taxon>
    </lineage>
</organism>
<evidence type="ECO:0000313" key="2">
    <source>
        <dbReference type="Proteomes" id="UP000766486"/>
    </source>
</evidence>
<evidence type="ECO:0008006" key="3">
    <source>
        <dbReference type="Google" id="ProtNLM"/>
    </source>
</evidence>
<keyword evidence="2" id="KW-1185">Reference proteome</keyword>
<accession>A0ABY6V0S6</accession>
<protein>
    <recommendedName>
        <fullName evidence="3">Fungal-type protein kinase domain-containing protein</fullName>
    </recommendedName>
</protein>
<reference evidence="1 2" key="1">
    <citation type="submission" date="2019-06" db="EMBL/GenBank/DDBJ databases">
        <authorList>
            <person name="Broberg M."/>
        </authorList>
    </citation>
    <scope>NUCLEOTIDE SEQUENCE [LARGE SCALE GENOMIC DNA]</scope>
</reference>
<sequence>MGTPMDVDGYEKCPVPDKWKSNRAPLVKSQWKGIRDNLKRPDPDLLTIQAFMRLAVNLSKGHSQRLGSWVIKNRPLAPFLDFFNFMEGKKDDIYYETALVMEAFLRTAVLQIQRHLSCKIGGEYSTAQSYEDFWLAYFGDGGYAEVYDRFIHFNDKGDVQLSEDETMTRGEPRDIEYVHLDLCWVFDAHGMEKGKVKLRWYDLEVDADLYREL</sequence>
<dbReference type="EMBL" id="CABFNS010000936">
    <property type="protein sequence ID" value="VUC36989.1"/>
    <property type="molecule type" value="Genomic_DNA"/>
</dbReference>